<reference evidence="1 3" key="1">
    <citation type="submission" date="2016-06" db="EMBL/GenBank/DDBJ databases">
        <title>Complete genome sequence of Streptomyces griseochromogenes ATCC 14511, the Blasticidin S producer.</title>
        <authorList>
            <person name="Wu L."/>
        </authorList>
    </citation>
    <scope>NUCLEOTIDE SEQUENCE [LARGE SCALE GENOMIC DNA]</scope>
    <source>
        <strain evidence="1 3">ATCC 14511</strain>
    </source>
</reference>
<evidence type="ECO:0000313" key="1">
    <source>
        <dbReference type="EMBL" id="ANP52037.1"/>
    </source>
</evidence>
<keyword evidence="4" id="KW-1185">Reference proteome</keyword>
<proteinExistence type="predicted"/>
<gene>
    <name evidence="1" type="ORF">AVL59_22870</name>
    <name evidence="2" type="ORF">J2Z21_008918</name>
</gene>
<dbReference type="Proteomes" id="UP001519309">
    <property type="component" value="Unassembled WGS sequence"/>
</dbReference>
<evidence type="ECO:0000313" key="3">
    <source>
        <dbReference type="Proteomes" id="UP000092659"/>
    </source>
</evidence>
<name>A0A1B1AZQ4_9ACTN</name>
<evidence type="ECO:0000313" key="4">
    <source>
        <dbReference type="Proteomes" id="UP001519309"/>
    </source>
</evidence>
<dbReference type="Proteomes" id="UP000092659">
    <property type="component" value="Chromosome"/>
</dbReference>
<dbReference type="KEGG" id="sgs:AVL59_22870"/>
<dbReference type="OrthoDB" id="4312518at2"/>
<dbReference type="RefSeq" id="WP_067307492.1">
    <property type="nucleotide sequence ID" value="NZ_CP016279.1"/>
</dbReference>
<accession>A0A1B1AZQ4</accession>
<evidence type="ECO:0000313" key="2">
    <source>
        <dbReference type="EMBL" id="MBP2055902.1"/>
    </source>
</evidence>
<sequence>MSRDELRRSRFASWLLHQCRLAGYDIDDPDTHKTILILAAVALSDGLDEATTARVAEGLAVTPQELTDAYIHEMRQCVLKEILDHPDLARLDRRLDAIARAD</sequence>
<dbReference type="EMBL" id="JAGGLP010000035">
    <property type="protein sequence ID" value="MBP2055902.1"/>
    <property type="molecule type" value="Genomic_DNA"/>
</dbReference>
<organism evidence="1 3">
    <name type="scientific">Streptomyces griseochromogenes</name>
    <dbReference type="NCBI Taxonomy" id="68214"/>
    <lineage>
        <taxon>Bacteria</taxon>
        <taxon>Bacillati</taxon>
        <taxon>Actinomycetota</taxon>
        <taxon>Actinomycetes</taxon>
        <taxon>Kitasatosporales</taxon>
        <taxon>Streptomycetaceae</taxon>
        <taxon>Streptomyces</taxon>
    </lineage>
</organism>
<dbReference type="AlphaFoldDB" id="A0A1B1AZQ4"/>
<reference evidence="2 4" key="2">
    <citation type="submission" date="2021-03" db="EMBL/GenBank/DDBJ databases">
        <title>Genomic Encyclopedia of Type Strains, Phase IV (KMG-IV): sequencing the most valuable type-strain genomes for metagenomic binning, comparative biology and taxonomic classification.</title>
        <authorList>
            <person name="Goeker M."/>
        </authorList>
    </citation>
    <scope>NUCLEOTIDE SEQUENCE [LARGE SCALE GENOMIC DNA]</scope>
    <source>
        <strain evidence="2 4">DSM 40499</strain>
    </source>
</reference>
<dbReference type="EMBL" id="CP016279">
    <property type="protein sequence ID" value="ANP52037.1"/>
    <property type="molecule type" value="Genomic_DNA"/>
</dbReference>
<protein>
    <submittedName>
        <fullName evidence="1">Uncharacterized protein</fullName>
    </submittedName>
</protein>